<dbReference type="SUPFAM" id="SSF51261">
    <property type="entry name" value="Duplicated hybrid motif"/>
    <property type="match status" value="1"/>
</dbReference>
<accession>A0A974SSQ0</accession>
<dbReference type="PANTHER" id="PTHR21666">
    <property type="entry name" value="PEPTIDASE-RELATED"/>
    <property type="match status" value="1"/>
</dbReference>
<evidence type="ECO:0000313" key="5">
    <source>
        <dbReference type="EMBL" id="QRJ65657.1"/>
    </source>
</evidence>
<gene>
    <name evidence="5" type="ORF">IWH25_06975</name>
</gene>
<dbReference type="FunFam" id="2.70.70.10:FF:000003">
    <property type="entry name" value="Murein hydrolase activator EnvC"/>
    <property type="match status" value="1"/>
</dbReference>
<dbReference type="Pfam" id="PF01551">
    <property type="entry name" value="Peptidase_M23"/>
    <property type="match status" value="1"/>
</dbReference>
<feature type="region of interest" description="Disordered" evidence="2">
    <location>
        <begin position="1"/>
        <end position="22"/>
    </location>
</feature>
<dbReference type="AlphaFoldDB" id="A0A974SSQ0"/>
<dbReference type="PANTHER" id="PTHR21666:SF270">
    <property type="entry name" value="MUREIN HYDROLASE ACTIVATOR ENVC"/>
    <property type="match status" value="1"/>
</dbReference>
<evidence type="ECO:0000256" key="3">
    <source>
        <dbReference type="SAM" id="SignalP"/>
    </source>
</evidence>
<dbReference type="EMBL" id="CP064781">
    <property type="protein sequence ID" value="QRJ65657.1"/>
    <property type="molecule type" value="Genomic_DNA"/>
</dbReference>
<dbReference type="KEGG" id="ares:IWH25_06975"/>
<dbReference type="CDD" id="cd12797">
    <property type="entry name" value="M23_peptidase"/>
    <property type="match status" value="1"/>
</dbReference>
<evidence type="ECO:0000256" key="2">
    <source>
        <dbReference type="SAM" id="MobiDB-lite"/>
    </source>
</evidence>
<sequence length="438" mass="47417">MGGRPPPSPQRPARLLPPLPAARKRTRRLLAAAGGALALVAPWTALAAPPAQGEIVEKQADLKELRARIEELRKEISSAEGSRAEVADQLKDSERSISHLQRELRELGEEKGDLQSSLRELGQQSKTLEAQLAAQQAQLERLLYNQYLRGTPDSLQLLLNGNDPNQVARDLYYLGAVAKARSELLAQIDANLKKKQALAASTRERAAALAMVEEKQKERHEKLLAQREQKKATLSKISAQIAAQKKAVGNLQRDEKRMTQLISRLTKLIAAQSQPKRAPVPGTTRATPAPAAPGIENEHLPQAAPAGSFARLRGNLRLPVKGTVANRFGSARQEGSSWKGLFIRSPGGSEVKAIAGGRVVFAEWLRGFGNLLIIDHGDAYLSIYGNNDALLKNVGDAVRGGDTVATVGNSGGNPESGLYFEIRHQGQPVDPLKWASLK</sequence>
<feature type="signal peptide" evidence="3">
    <location>
        <begin position="1"/>
        <end position="47"/>
    </location>
</feature>
<evidence type="ECO:0000259" key="4">
    <source>
        <dbReference type="Pfam" id="PF01551"/>
    </source>
</evidence>
<dbReference type="Proteomes" id="UP000663444">
    <property type="component" value="Chromosome"/>
</dbReference>
<feature type="compositionally biased region" description="Pro residues" evidence="2">
    <location>
        <begin position="1"/>
        <end position="20"/>
    </location>
</feature>
<proteinExistence type="predicted"/>
<name>A0A974SSQ0_9RHOO</name>
<evidence type="ECO:0000313" key="6">
    <source>
        <dbReference type="Proteomes" id="UP000663444"/>
    </source>
</evidence>
<feature type="domain" description="M23ase beta-sheet core" evidence="4">
    <location>
        <begin position="337"/>
        <end position="431"/>
    </location>
</feature>
<keyword evidence="3" id="KW-0732">Signal</keyword>
<protein>
    <submittedName>
        <fullName evidence="5">Peptidoglycan DD-metalloendopeptidase family protein</fullName>
    </submittedName>
</protein>
<dbReference type="InterPro" id="IPR016047">
    <property type="entry name" value="M23ase_b-sheet_dom"/>
</dbReference>
<dbReference type="GO" id="GO:0004222">
    <property type="term" value="F:metalloendopeptidase activity"/>
    <property type="evidence" value="ECO:0007669"/>
    <property type="project" value="TreeGrafter"/>
</dbReference>
<feature type="chain" id="PRO_5037914999" evidence="3">
    <location>
        <begin position="48"/>
        <end position="438"/>
    </location>
</feature>
<organism evidence="5 6">
    <name type="scientific">Azospira restricta</name>
    <dbReference type="NCBI Taxonomy" id="404405"/>
    <lineage>
        <taxon>Bacteria</taxon>
        <taxon>Pseudomonadati</taxon>
        <taxon>Pseudomonadota</taxon>
        <taxon>Betaproteobacteria</taxon>
        <taxon>Rhodocyclales</taxon>
        <taxon>Rhodocyclaceae</taxon>
        <taxon>Azospira</taxon>
    </lineage>
</organism>
<keyword evidence="1" id="KW-0175">Coiled coil</keyword>
<reference evidence="5" key="1">
    <citation type="submission" date="2020-11" db="EMBL/GenBank/DDBJ databases">
        <title>Azospira restricta DSM 18626 genome sequence.</title>
        <authorList>
            <person name="Moe W.M."/>
        </authorList>
    </citation>
    <scope>NUCLEOTIDE SEQUENCE</scope>
    <source>
        <strain evidence="5">DSM 18626</strain>
    </source>
</reference>
<dbReference type="Gene3D" id="6.10.250.3150">
    <property type="match status" value="1"/>
</dbReference>
<keyword evidence="6" id="KW-1185">Reference proteome</keyword>
<feature type="coiled-coil region" evidence="1">
    <location>
        <begin position="55"/>
        <end position="145"/>
    </location>
</feature>
<evidence type="ECO:0000256" key="1">
    <source>
        <dbReference type="SAM" id="Coils"/>
    </source>
</evidence>
<dbReference type="Gene3D" id="2.70.70.10">
    <property type="entry name" value="Glucose Permease (Domain IIA)"/>
    <property type="match status" value="1"/>
</dbReference>
<dbReference type="InterPro" id="IPR050570">
    <property type="entry name" value="Cell_wall_metabolism_enzyme"/>
</dbReference>
<dbReference type="InterPro" id="IPR011055">
    <property type="entry name" value="Dup_hybrid_motif"/>
</dbReference>